<keyword evidence="2" id="KW-1185">Reference proteome</keyword>
<evidence type="ECO:0000313" key="1">
    <source>
        <dbReference type="EMBL" id="MBL3680513.1"/>
    </source>
</evidence>
<dbReference type="RefSeq" id="WP_202345783.1">
    <property type="nucleotide sequence ID" value="NZ_BAAAPI010000005.1"/>
</dbReference>
<protein>
    <recommendedName>
        <fullName evidence="3">DUF1877 family protein</fullName>
    </recommendedName>
</protein>
<reference evidence="1 2" key="1">
    <citation type="submission" date="2018-09" db="EMBL/GenBank/DDBJ databases">
        <title>Comparative genomics of Leucobacter spp.</title>
        <authorList>
            <person name="Reis A.C."/>
            <person name="Kolvenbach B.A."/>
            <person name="Corvini P.F.X."/>
            <person name="Nunes O.C."/>
        </authorList>
    </citation>
    <scope>NUCLEOTIDE SEQUENCE [LARGE SCALE GENOMIC DNA]</scope>
    <source>
        <strain evidence="1 2">TAN 31504</strain>
    </source>
</reference>
<comment type="caution">
    <text evidence="1">The sequence shown here is derived from an EMBL/GenBank/DDBJ whole genome shotgun (WGS) entry which is preliminary data.</text>
</comment>
<accession>A0ABS1SIW7</accession>
<proteinExistence type="predicted"/>
<evidence type="ECO:0008006" key="3">
    <source>
        <dbReference type="Google" id="ProtNLM"/>
    </source>
</evidence>
<evidence type="ECO:0000313" key="2">
    <source>
        <dbReference type="Proteomes" id="UP001645859"/>
    </source>
</evidence>
<gene>
    <name evidence="1" type="ORF">D3230_14625</name>
</gene>
<organism evidence="1 2">
    <name type="scientific">Leucobacter chromiireducens subsp. solipictus</name>
    <dbReference type="NCBI Taxonomy" id="398235"/>
    <lineage>
        <taxon>Bacteria</taxon>
        <taxon>Bacillati</taxon>
        <taxon>Actinomycetota</taxon>
        <taxon>Actinomycetes</taxon>
        <taxon>Micrococcales</taxon>
        <taxon>Microbacteriaceae</taxon>
        <taxon>Leucobacter</taxon>
    </lineage>
</organism>
<name>A0ABS1SIW7_9MICO</name>
<dbReference type="EMBL" id="QYAC01000008">
    <property type="protein sequence ID" value="MBL3680513.1"/>
    <property type="molecule type" value="Genomic_DNA"/>
</dbReference>
<dbReference type="Proteomes" id="UP001645859">
    <property type="component" value="Unassembled WGS sequence"/>
</dbReference>
<sequence length="144" mass="15303">MGVINTYFAAVDDAAAAATVDAGPAGTHAPTVDGVDASVLARTLLALLLDVPEEAVPGGRPWTRLVSDPEHEAAWVVALPEAFTEALAKSDDERLAAVVGPWAESEEFWGAGDPAQLLPMLREWRDLARAAHDRGQALYCWMAL</sequence>